<protein>
    <submittedName>
        <fullName evidence="1">Uncharacterized protein</fullName>
    </submittedName>
</protein>
<feature type="non-terminal residue" evidence="1">
    <location>
        <position position="1"/>
    </location>
</feature>
<accession>A0AAV5X1M2</accession>
<dbReference type="AlphaFoldDB" id="A0AAV5X1M2"/>
<reference evidence="1" key="1">
    <citation type="submission" date="2023-10" db="EMBL/GenBank/DDBJ databases">
        <title>Genome assembly of Pristionchus species.</title>
        <authorList>
            <person name="Yoshida K."/>
            <person name="Sommer R.J."/>
        </authorList>
    </citation>
    <scope>NUCLEOTIDE SEQUENCE</scope>
    <source>
        <strain evidence="1">RS5133</strain>
    </source>
</reference>
<dbReference type="EMBL" id="BTSY01000007">
    <property type="protein sequence ID" value="GMT36820.1"/>
    <property type="molecule type" value="Genomic_DNA"/>
</dbReference>
<gene>
    <name evidence="1" type="ORF">PFISCL1PPCAC_28117</name>
</gene>
<feature type="non-terminal residue" evidence="1">
    <location>
        <position position="107"/>
    </location>
</feature>
<dbReference type="Proteomes" id="UP001432322">
    <property type="component" value="Unassembled WGS sequence"/>
</dbReference>
<name>A0AAV5X1M2_9BILA</name>
<organism evidence="1 2">
    <name type="scientific">Pristionchus fissidentatus</name>
    <dbReference type="NCBI Taxonomy" id="1538716"/>
    <lineage>
        <taxon>Eukaryota</taxon>
        <taxon>Metazoa</taxon>
        <taxon>Ecdysozoa</taxon>
        <taxon>Nematoda</taxon>
        <taxon>Chromadorea</taxon>
        <taxon>Rhabditida</taxon>
        <taxon>Rhabditina</taxon>
        <taxon>Diplogasteromorpha</taxon>
        <taxon>Diplogasteroidea</taxon>
        <taxon>Neodiplogasteridae</taxon>
        <taxon>Pristionchus</taxon>
    </lineage>
</organism>
<comment type="caution">
    <text evidence="1">The sequence shown here is derived from an EMBL/GenBank/DDBJ whole genome shotgun (WGS) entry which is preliminary data.</text>
</comment>
<proteinExistence type="predicted"/>
<evidence type="ECO:0000313" key="1">
    <source>
        <dbReference type="EMBL" id="GMT36820.1"/>
    </source>
</evidence>
<keyword evidence="2" id="KW-1185">Reference proteome</keyword>
<evidence type="ECO:0000313" key="2">
    <source>
        <dbReference type="Proteomes" id="UP001432322"/>
    </source>
</evidence>
<sequence>RLAASLRANDGPHGPACPGCFDGDRLGEAGFSPGFEYGEGDLGGYVVVPAVVAVHGEADDESVATVEVDRAWDLYFNGRFRRRLYLRDCENCEKTENTEHRRHCRGT</sequence>